<proteinExistence type="predicted"/>
<comment type="caution">
    <text evidence="1">The sequence shown here is derived from an EMBL/GenBank/DDBJ whole genome shotgun (WGS) entry which is preliminary data.</text>
</comment>
<protein>
    <submittedName>
        <fullName evidence="1">Universal stress protein</fullName>
    </submittedName>
</protein>
<sequence length="307" mass="33338">MKIAKKIHLVIDRSKNSNKATDQAVMMARKLEADLSSLYVVNTHMYQTPKVIGAMLRTGKKHLKIVKDNALEIGVNITSSRILVGGPTNDILKDVKSNRSDLLIIGAGANSPKGSVPDKLIRKAKCNLLLVRGDQNDGNFNKILVPINNPDLEAPLFAVNLAKQYNAQLTTCHVIDVKAGLTKERVVYLPEASKGSMAHIPHSLLGEKVPLTPALIDKLKNNMTEKGYKITCTVAKTAKEAGIEAKSVILSGRPSVEINKYATEGNFDLIVMNHTNRGRLSRLLTGSVSKKIARNASCSVMIINNAS</sequence>
<organism evidence="1 2">
    <name type="scientific">Candidatus Methanomarinus sp</name>
    <dbReference type="NCBI Taxonomy" id="3386244"/>
    <lineage>
        <taxon>Archaea</taxon>
        <taxon>Methanobacteriati</taxon>
        <taxon>Methanobacteriota</taxon>
        <taxon>Stenosarchaea group</taxon>
        <taxon>Methanomicrobia</taxon>
        <taxon>Methanosarcinales</taxon>
        <taxon>ANME-2 cluster</taxon>
        <taxon>Candidatus Methanocomedenaceae</taxon>
        <taxon>Candidatus Methanomarinus</taxon>
    </lineage>
</organism>
<accession>A0AC61SBL0</accession>
<evidence type="ECO:0000313" key="2">
    <source>
        <dbReference type="Proteomes" id="UP000315423"/>
    </source>
</evidence>
<dbReference type="Proteomes" id="UP000315423">
    <property type="component" value="Unassembled WGS sequence"/>
</dbReference>
<gene>
    <name evidence="1" type="ORF">C5S46_02570</name>
</gene>
<reference evidence="1" key="1">
    <citation type="submission" date="2018-09" db="EMBL/GenBank/DDBJ databases">
        <title>A genomic encyclopedia of anaerobic methanotrophic archaea.</title>
        <authorList>
            <person name="Skennerton C.T."/>
            <person name="Chadwick G.L."/>
            <person name="Laso-Perez R."/>
            <person name="Leu A.O."/>
            <person name="Speth D.R."/>
            <person name="Yu H."/>
            <person name="Morgan-Lang C."/>
            <person name="Hatzenpichler R."/>
            <person name="Goudeau D."/>
            <person name="Malmstrom R."/>
            <person name="Woyke T."/>
            <person name="Hallam S."/>
            <person name="Tyson G.W."/>
            <person name="Wegener G."/>
            <person name="Boetius A."/>
            <person name="Orphan V.J."/>
        </authorList>
    </citation>
    <scope>NUCLEOTIDE SEQUENCE</scope>
    <source>
        <strain evidence="1">CONS3730D10UFb2</strain>
    </source>
</reference>
<evidence type="ECO:0000313" key="1">
    <source>
        <dbReference type="EMBL" id="TKY92078.1"/>
    </source>
</evidence>
<name>A0AC61SBL0_9EURY</name>
<dbReference type="EMBL" id="QYBA01000081">
    <property type="protein sequence ID" value="TKY92078.1"/>
    <property type="molecule type" value="Genomic_DNA"/>
</dbReference>